<keyword evidence="7" id="KW-0456">Lyase</keyword>
<dbReference type="InterPro" id="IPR056179">
    <property type="entry name" value="DHQS_C"/>
</dbReference>
<feature type="domain" description="3-dehydroquinate synthase C-terminal" evidence="10">
    <location>
        <begin position="169"/>
        <end position="312"/>
    </location>
</feature>
<protein>
    <recommendedName>
        <fullName evidence="13">3-dehydroquinate synthase</fullName>
    </recommendedName>
</protein>
<evidence type="ECO:0000256" key="8">
    <source>
        <dbReference type="ARBA" id="ARBA00023285"/>
    </source>
</evidence>
<name>A0ABT7SVE2_9ALTE</name>
<evidence type="ECO:0000256" key="6">
    <source>
        <dbReference type="ARBA" id="ARBA00023141"/>
    </source>
</evidence>
<evidence type="ECO:0000313" key="11">
    <source>
        <dbReference type="EMBL" id="MDM7860135.1"/>
    </source>
</evidence>
<gene>
    <name evidence="11" type="ORF">QTP81_05965</name>
</gene>
<evidence type="ECO:0000256" key="2">
    <source>
        <dbReference type="ARBA" id="ARBA00001941"/>
    </source>
</evidence>
<dbReference type="Gene3D" id="1.20.1090.10">
    <property type="entry name" value="Dehydroquinate synthase-like - alpha domain"/>
    <property type="match status" value="1"/>
</dbReference>
<evidence type="ECO:0000256" key="4">
    <source>
        <dbReference type="ARBA" id="ARBA00022723"/>
    </source>
</evidence>
<comment type="cofactor">
    <cofactor evidence="2">
        <name>Co(2+)</name>
        <dbReference type="ChEBI" id="CHEBI:48828"/>
    </cofactor>
</comment>
<dbReference type="RefSeq" id="WP_289364374.1">
    <property type="nucleotide sequence ID" value="NZ_JAUCBP010000006.1"/>
</dbReference>
<dbReference type="PANTHER" id="PTHR43622:SF7">
    <property type="entry name" value="3-DEHYDROQUINATE SYNTHASE, CHLOROPLASTIC"/>
    <property type="match status" value="1"/>
</dbReference>
<evidence type="ECO:0000256" key="5">
    <source>
        <dbReference type="ARBA" id="ARBA00023027"/>
    </source>
</evidence>
<dbReference type="CDD" id="cd08195">
    <property type="entry name" value="DHQS"/>
    <property type="match status" value="1"/>
</dbReference>
<feature type="domain" description="3-dehydroquinate synthase N-terminal" evidence="9">
    <location>
        <begin position="55"/>
        <end position="166"/>
    </location>
</feature>
<dbReference type="Gene3D" id="3.40.50.1970">
    <property type="match status" value="1"/>
</dbReference>
<keyword evidence="12" id="KW-1185">Reference proteome</keyword>
<dbReference type="SUPFAM" id="SSF56796">
    <property type="entry name" value="Dehydroquinate synthase-like"/>
    <property type="match status" value="1"/>
</dbReference>
<dbReference type="Proteomes" id="UP001234343">
    <property type="component" value="Unassembled WGS sequence"/>
</dbReference>
<dbReference type="EMBL" id="JAUCBP010000006">
    <property type="protein sequence ID" value="MDM7860135.1"/>
    <property type="molecule type" value="Genomic_DNA"/>
</dbReference>
<evidence type="ECO:0000313" key="12">
    <source>
        <dbReference type="Proteomes" id="UP001234343"/>
    </source>
</evidence>
<reference evidence="11 12" key="1">
    <citation type="submission" date="2023-06" db="EMBL/GenBank/DDBJ databases">
        <title>Alteromonas sp. ASW11-36 isolated from intertidal sand.</title>
        <authorList>
            <person name="Li Y."/>
        </authorList>
    </citation>
    <scope>NUCLEOTIDE SEQUENCE [LARGE SCALE GENOMIC DNA]</scope>
    <source>
        <strain evidence="11 12">ASW11-36</strain>
    </source>
</reference>
<keyword evidence="5" id="KW-0520">NAD</keyword>
<evidence type="ECO:0000256" key="7">
    <source>
        <dbReference type="ARBA" id="ARBA00023239"/>
    </source>
</evidence>
<dbReference type="Pfam" id="PF01761">
    <property type="entry name" value="DHQ_synthase"/>
    <property type="match status" value="1"/>
</dbReference>
<comment type="caution">
    <text evidence="11">The sequence shown here is derived from an EMBL/GenBank/DDBJ whole genome shotgun (WGS) entry which is preliminary data.</text>
</comment>
<evidence type="ECO:0000259" key="10">
    <source>
        <dbReference type="Pfam" id="PF24621"/>
    </source>
</evidence>
<evidence type="ECO:0000256" key="3">
    <source>
        <dbReference type="ARBA" id="ARBA00022605"/>
    </source>
</evidence>
<accession>A0ABT7SVE2</accession>
<dbReference type="InterPro" id="IPR030960">
    <property type="entry name" value="DHQS/DOIS_N"/>
</dbReference>
<keyword evidence="6" id="KW-0057">Aromatic amino acid biosynthesis</keyword>
<organism evidence="11 12">
    <name type="scientific">Alteromonas arenosi</name>
    <dbReference type="NCBI Taxonomy" id="3055817"/>
    <lineage>
        <taxon>Bacteria</taxon>
        <taxon>Pseudomonadati</taxon>
        <taxon>Pseudomonadota</taxon>
        <taxon>Gammaproteobacteria</taxon>
        <taxon>Alteromonadales</taxon>
        <taxon>Alteromonadaceae</taxon>
        <taxon>Alteromonas/Salinimonas group</taxon>
        <taxon>Alteromonas</taxon>
    </lineage>
</organism>
<evidence type="ECO:0000259" key="9">
    <source>
        <dbReference type="Pfam" id="PF01761"/>
    </source>
</evidence>
<dbReference type="InterPro" id="IPR030957">
    <property type="entry name" value="Put_AroB"/>
</dbReference>
<keyword evidence="8" id="KW-0170">Cobalt</keyword>
<evidence type="ECO:0008006" key="13">
    <source>
        <dbReference type="Google" id="ProtNLM"/>
    </source>
</evidence>
<keyword evidence="3" id="KW-0028">Amino-acid biosynthesis</keyword>
<sequence>MIIQSNIHNYEVKFEADFAFFDALKAQPNAVFVCDAQIAALYPSLLSGVASHRVMLIEAIEENKTLDKVQGVYRFLTPFPEKKKMHLISIGGGIIQDITGFVAQTLYRGVPWSFLPTTFLAQADSCVGSKTSLNFESYKNILGGFYPPNTIYMCPAFLDSLSDRDYYSGIGEVIKFLLLDDLQAPDIQAIEKLAKALYDRRNRIEAIRSSLAVKQRFIAEDEFDLGKRNLFNYGHCFGHALEATSHYAVPHGLAVVVGMMVANAVALGRGLISDEFFTDVNKRLFLPTLPITFQADHFGAEAIVECLKNDKKRVGKDLTMIIPSSDTIEAIKADDVTPLEVDNAIATVLPLLRVS</sequence>
<dbReference type="Pfam" id="PF24621">
    <property type="entry name" value="DHQS_C"/>
    <property type="match status" value="1"/>
</dbReference>
<comment type="cofactor">
    <cofactor evidence="1">
        <name>NAD(+)</name>
        <dbReference type="ChEBI" id="CHEBI:57540"/>
    </cofactor>
</comment>
<keyword evidence="4" id="KW-0479">Metal-binding</keyword>
<proteinExistence type="predicted"/>
<dbReference type="PANTHER" id="PTHR43622">
    <property type="entry name" value="3-DEHYDROQUINATE SYNTHASE"/>
    <property type="match status" value="1"/>
</dbReference>
<evidence type="ECO:0000256" key="1">
    <source>
        <dbReference type="ARBA" id="ARBA00001911"/>
    </source>
</evidence>
<dbReference type="InterPro" id="IPR030963">
    <property type="entry name" value="DHQ_synth_fam"/>
</dbReference>
<dbReference type="InterPro" id="IPR050071">
    <property type="entry name" value="Dehydroquinate_synthase"/>
</dbReference>
<dbReference type="PIRSF" id="PIRSF001455">
    <property type="entry name" value="DHQ_synth"/>
    <property type="match status" value="1"/>
</dbReference>
<dbReference type="NCBIfam" id="TIGR04425">
    <property type="entry name" value="P_lya_rel_AroB"/>
    <property type="match status" value="1"/>
</dbReference>